<keyword evidence="1" id="KW-0472">Membrane</keyword>
<keyword evidence="1" id="KW-0812">Transmembrane</keyword>
<name>A0A8S1HFE1_9PELO</name>
<keyword evidence="1" id="KW-1133">Transmembrane helix</keyword>
<dbReference type="Proteomes" id="UP000835052">
    <property type="component" value="Unassembled WGS sequence"/>
</dbReference>
<evidence type="ECO:0000256" key="1">
    <source>
        <dbReference type="SAM" id="Phobius"/>
    </source>
</evidence>
<organism evidence="2 3">
    <name type="scientific">Caenorhabditis auriculariae</name>
    <dbReference type="NCBI Taxonomy" id="2777116"/>
    <lineage>
        <taxon>Eukaryota</taxon>
        <taxon>Metazoa</taxon>
        <taxon>Ecdysozoa</taxon>
        <taxon>Nematoda</taxon>
        <taxon>Chromadorea</taxon>
        <taxon>Rhabditida</taxon>
        <taxon>Rhabditina</taxon>
        <taxon>Rhabditomorpha</taxon>
        <taxon>Rhabditoidea</taxon>
        <taxon>Rhabditidae</taxon>
        <taxon>Peloderinae</taxon>
        <taxon>Caenorhabditis</taxon>
    </lineage>
</organism>
<feature type="transmembrane region" description="Helical" evidence="1">
    <location>
        <begin position="61"/>
        <end position="82"/>
    </location>
</feature>
<keyword evidence="3" id="KW-1185">Reference proteome</keyword>
<gene>
    <name evidence="2" type="ORF">CAUJ_LOCUS10518</name>
</gene>
<proteinExistence type="predicted"/>
<dbReference type="EMBL" id="CAJGYM010000046">
    <property type="protein sequence ID" value="CAD6194599.1"/>
    <property type="molecule type" value="Genomic_DNA"/>
</dbReference>
<reference evidence="2" key="1">
    <citation type="submission" date="2020-10" db="EMBL/GenBank/DDBJ databases">
        <authorList>
            <person name="Kikuchi T."/>
        </authorList>
    </citation>
    <scope>NUCLEOTIDE SEQUENCE</scope>
    <source>
        <strain evidence="2">NKZ352</strain>
    </source>
</reference>
<protein>
    <submittedName>
        <fullName evidence="2">Uncharacterized protein</fullName>
    </submittedName>
</protein>
<evidence type="ECO:0000313" key="2">
    <source>
        <dbReference type="EMBL" id="CAD6194599.1"/>
    </source>
</evidence>
<comment type="caution">
    <text evidence="2">The sequence shown here is derived from an EMBL/GenBank/DDBJ whole genome shotgun (WGS) entry which is preliminary data.</text>
</comment>
<dbReference type="AlphaFoldDB" id="A0A8S1HFE1"/>
<accession>A0A8S1HFE1</accession>
<sequence length="116" mass="13498">MSEVIDSAKTNVAFEELSYTADTGKNIEATERSSLLKFAFDHINRAAIFFSEKYNLEKQQVILGFFLTFLVVVIFFSSFAAWKYYQPIIQDFVAKEELEKAKKKVLTDKVKHRKEE</sequence>
<evidence type="ECO:0000313" key="3">
    <source>
        <dbReference type="Proteomes" id="UP000835052"/>
    </source>
</evidence>